<dbReference type="InterPro" id="IPR029045">
    <property type="entry name" value="ClpP/crotonase-like_dom_sf"/>
</dbReference>
<dbReference type="InterPro" id="IPR027443">
    <property type="entry name" value="IPNS-like_sf"/>
</dbReference>
<dbReference type="PANTHER" id="PTHR48420">
    <property type="entry name" value="NON-HAEM DIOXYGENASE N-TERMINAL DOMAIN-CONTAINING PROTEIN"/>
    <property type="match status" value="1"/>
</dbReference>
<dbReference type="AlphaFoldDB" id="A0A498KEU1"/>
<evidence type="ECO:0000259" key="1">
    <source>
        <dbReference type="Pfam" id="PF16113"/>
    </source>
</evidence>
<dbReference type="InterPro" id="IPR045004">
    <property type="entry name" value="ECH_dom"/>
</dbReference>
<gene>
    <name evidence="2" type="ORF">DVH24_017958</name>
</gene>
<reference evidence="2 3" key="1">
    <citation type="submission" date="2018-10" db="EMBL/GenBank/DDBJ databases">
        <title>A high-quality apple genome assembly.</title>
        <authorList>
            <person name="Hu J."/>
        </authorList>
    </citation>
    <scope>NUCLEOTIDE SEQUENCE [LARGE SCALE GENOMIC DNA]</scope>
    <source>
        <strain evidence="3">cv. HFTH1</strain>
        <tissue evidence="2">Young leaf</tissue>
    </source>
</reference>
<dbReference type="Gene3D" id="2.60.120.330">
    <property type="entry name" value="B-lactam Antibiotic, Isopenicillin N Synthase, Chain"/>
    <property type="match status" value="1"/>
</dbReference>
<feature type="domain" description="Enoyl-CoA hydratase/isomerase" evidence="1">
    <location>
        <begin position="11"/>
        <end position="121"/>
    </location>
</feature>
<accession>A0A498KEU1</accession>
<dbReference type="Gene3D" id="3.90.226.10">
    <property type="entry name" value="2-enoyl-CoA Hydratase, Chain A, domain 1"/>
    <property type="match status" value="1"/>
</dbReference>
<comment type="caution">
    <text evidence="2">The sequence shown here is derived from an EMBL/GenBank/DDBJ whole genome shotgun (WGS) entry which is preliminary data.</text>
</comment>
<sequence length="486" mass="54444">MASPTSPSVAPRALNAMNLDMDVEYKSYLDEWESDPNVKCVLVDSRSARAFCGGGDVKQITAKNQPPNMIEVFTAEYSLICKISEYKKPYISFMDGITMGFGVGLSGHGRYWIITERTVLANARECNLFVPRCWVFTYSGKESRRRICRISTPSDALYVGLGTHFVPSQNLAICAKESRWRGGELQVDSVMHVASIIRRTQFFNTDAGTLAPSLSDTWIYYKKDLDQMGESYQSLKFRDILPCAGIFYAFNLANLPEEVKKELEDPHSRYNFGWSHGKEKLEFGKPDTLKGSFYANPILDSPTTDESLIQRYPSYCGSNIWPNSELPELEVTFKALGKLILGVGLMVAYHCDRYERIKNALSPNVEELSLVPGSLRRYYCLVREAIVNVVNYNCGGIQQQPRFEAQLRSLLPQITSAFGANKSVLVTIDELKKQQQSSDATVVEWAKEPLQGLGNGAPLSLYLTQNYFSKVASALAKNDNQLSISC</sequence>
<dbReference type="CDD" id="cd06558">
    <property type="entry name" value="crotonase-like"/>
    <property type="match status" value="1"/>
</dbReference>
<name>A0A498KEU1_MALDO</name>
<evidence type="ECO:0000313" key="3">
    <source>
        <dbReference type="Proteomes" id="UP000290289"/>
    </source>
</evidence>
<proteinExistence type="predicted"/>
<keyword evidence="3" id="KW-1185">Reference proteome</keyword>
<evidence type="ECO:0000313" key="2">
    <source>
        <dbReference type="EMBL" id="RXI05916.1"/>
    </source>
</evidence>
<dbReference type="PANTHER" id="PTHR48420:SF1">
    <property type="entry name" value="NON-HAEM DIOXYGENASE N-TERMINAL DOMAIN-CONTAINING PROTEIN"/>
    <property type="match status" value="1"/>
</dbReference>
<dbReference type="Pfam" id="PF16113">
    <property type="entry name" value="ECH_2"/>
    <property type="match status" value="1"/>
</dbReference>
<organism evidence="2 3">
    <name type="scientific">Malus domestica</name>
    <name type="common">Apple</name>
    <name type="synonym">Pyrus malus</name>
    <dbReference type="NCBI Taxonomy" id="3750"/>
    <lineage>
        <taxon>Eukaryota</taxon>
        <taxon>Viridiplantae</taxon>
        <taxon>Streptophyta</taxon>
        <taxon>Embryophyta</taxon>
        <taxon>Tracheophyta</taxon>
        <taxon>Spermatophyta</taxon>
        <taxon>Magnoliopsida</taxon>
        <taxon>eudicotyledons</taxon>
        <taxon>Gunneridae</taxon>
        <taxon>Pentapetalae</taxon>
        <taxon>rosids</taxon>
        <taxon>fabids</taxon>
        <taxon>Rosales</taxon>
        <taxon>Rosaceae</taxon>
        <taxon>Amygdaloideae</taxon>
        <taxon>Maleae</taxon>
        <taxon>Malus</taxon>
    </lineage>
</organism>
<protein>
    <recommendedName>
        <fullName evidence="1">Enoyl-CoA hydratase/isomerase domain-containing protein</fullName>
    </recommendedName>
</protein>
<dbReference type="Proteomes" id="UP000290289">
    <property type="component" value="Chromosome 2"/>
</dbReference>
<dbReference type="EMBL" id="RDQH01000328">
    <property type="protein sequence ID" value="RXI05916.1"/>
    <property type="molecule type" value="Genomic_DNA"/>
</dbReference>
<dbReference type="SUPFAM" id="SSF52096">
    <property type="entry name" value="ClpP/crotonase"/>
    <property type="match status" value="1"/>
</dbReference>
<dbReference type="STRING" id="3750.A0A498KEU1"/>